<evidence type="ECO:0000256" key="4">
    <source>
        <dbReference type="ARBA" id="ARBA00022692"/>
    </source>
</evidence>
<dbReference type="Pfam" id="PF01618">
    <property type="entry name" value="MotA_ExbB"/>
    <property type="match status" value="1"/>
</dbReference>
<dbReference type="AlphaFoldDB" id="I3RJL6"/>
<feature type="domain" description="MotA/TolQ/ExbB proton channel" evidence="10">
    <location>
        <begin position="51"/>
        <end position="138"/>
    </location>
</feature>
<sequence>MELNMEFLKDYIDLIIFIILGVMAFIAFWCVIERVLFFRKIDFKNYENQEQFDDAISENLTTIYIIYSNAPYIGLLGTVVGIMITFYEMGIAGNIDVKSIVVGLSLALKATALGLLVAIPALMAYNALLRKVSLLSNAYKVSKNA</sequence>
<organism evidence="11">
    <name type="scientific">Campylobacter coli</name>
    <dbReference type="NCBI Taxonomy" id="195"/>
    <lineage>
        <taxon>Bacteria</taxon>
        <taxon>Pseudomonadati</taxon>
        <taxon>Campylobacterota</taxon>
        <taxon>Epsilonproteobacteria</taxon>
        <taxon>Campylobacterales</taxon>
        <taxon>Campylobacteraceae</taxon>
        <taxon>Campylobacter</taxon>
    </lineage>
</organism>
<keyword evidence="5 8" id="KW-0653">Protein transport</keyword>
<dbReference type="InterPro" id="IPR050790">
    <property type="entry name" value="ExbB/TolQ_transport"/>
</dbReference>
<name>I3RJL6_CAMCO</name>
<comment type="similarity">
    <text evidence="8">Belongs to the exbB/tolQ family.</text>
</comment>
<evidence type="ECO:0000313" key="11">
    <source>
        <dbReference type="EMBL" id="AFK24496.1"/>
    </source>
</evidence>
<dbReference type="GO" id="GO:0055085">
    <property type="term" value="P:transmembrane transport"/>
    <property type="evidence" value="ECO:0007669"/>
    <property type="project" value="InterPro"/>
</dbReference>
<accession>I3RJL6</accession>
<evidence type="ECO:0000256" key="8">
    <source>
        <dbReference type="RuleBase" id="RU004057"/>
    </source>
</evidence>
<dbReference type="NCBIfam" id="TIGR02805">
    <property type="entry name" value="exbB2"/>
    <property type="match status" value="1"/>
</dbReference>
<protein>
    <submittedName>
        <fullName evidence="11">ExpB</fullName>
    </submittedName>
</protein>
<keyword evidence="6 9" id="KW-1133">Transmembrane helix</keyword>
<dbReference type="GO" id="GO:0017038">
    <property type="term" value="P:protein import"/>
    <property type="evidence" value="ECO:0007669"/>
    <property type="project" value="TreeGrafter"/>
</dbReference>
<keyword evidence="4 9" id="KW-0812">Transmembrane</keyword>
<evidence type="ECO:0000256" key="3">
    <source>
        <dbReference type="ARBA" id="ARBA00022475"/>
    </source>
</evidence>
<dbReference type="EMBL" id="JQ613156">
    <property type="protein sequence ID" value="AFK24496.1"/>
    <property type="molecule type" value="Genomic_DNA"/>
</dbReference>
<feature type="transmembrane region" description="Helical" evidence="9">
    <location>
        <begin position="99"/>
        <end position="125"/>
    </location>
</feature>
<evidence type="ECO:0000256" key="5">
    <source>
        <dbReference type="ARBA" id="ARBA00022927"/>
    </source>
</evidence>
<dbReference type="PANTHER" id="PTHR30625">
    <property type="entry name" value="PROTEIN TOLQ"/>
    <property type="match status" value="1"/>
</dbReference>
<evidence type="ECO:0000259" key="10">
    <source>
        <dbReference type="Pfam" id="PF01618"/>
    </source>
</evidence>
<evidence type="ECO:0000256" key="6">
    <source>
        <dbReference type="ARBA" id="ARBA00022989"/>
    </source>
</evidence>
<feature type="transmembrane region" description="Helical" evidence="9">
    <location>
        <begin position="12"/>
        <end position="32"/>
    </location>
</feature>
<dbReference type="GO" id="GO:0005886">
    <property type="term" value="C:plasma membrane"/>
    <property type="evidence" value="ECO:0007669"/>
    <property type="project" value="UniProtKB-SubCell"/>
</dbReference>
<reference evidence="11" key="1">
    <citation type="journal article" date="2012" name="Appl. Environ. Microbiol.">
        <title>Chromosomal tet(O)-Harboring Regions in Campylobacter coli Isolates from Turkeys and Swine.</title>
        <authorList>
            <person name="Crespo M.D."/>
            <person name="Olson J.W."/>
            <person name="Altermann E."/>
            <person name="Siletzky R.M."/>
            <person name="Kathariou S."/>
        </authorList>
    </citation>
    <scope>NUCLEOTIDE SEQUENCE</scope>
    <source>
        <strain evidence="11">6461</strain>
    </source>
</reference>
<proteinExistence type="inferred from homology"/>
<dbReference type="InterPro" id="IPR014172">
    <property type="entry name" value="TonB_ExbB_2"/>
</dbReference>
<dbReference type="PANTHER" id="PTHR30625:SF15">
    <property type="entry name" value="BIOPOLYMER TRANSPORT PROTEIN EXBB"/>
    <property type="match status" value="1"/>
</dbReference>
<evidence type="ECO:0000256" key="1">
    <source>
        <dbReference type="ARBA" id="ARBA00004429"/>
    </source>
</evidence>
<comment type="subcellular location">
    <subcellularLocation>
        <location evidence="1">Cell inner membrane</location>
        <topology evidence="1">Multi-pass membrane protein</topology>
    </subcellularLocation>
    <subcellularLocation>
        <location evidence="8">Membrane</location>
        <topology evidence="8">Multi-pass membrane protein</topology>
    </subcellularLocation>
</comment>
<dbReference type="InterPro" id="IPR002898">
    <property type="entry name" value="MotA_ExbB_proton_chnl"/>
</dbReference>
<evidence type="ECO:0000256" key="9">
    <source>
        <dbReference type="SAM" id="Phobius"/>
    </source>
</evidence>
<keyword evidence="3" id="KW-1003">Cell membrane</keyword>
<keyword evidence="7 9" id="KW-0472">Membrane</keyword>
<feature type="transmembrane region" description="Helical" evidence="9">
    <location>
        <begin position="64"/>
        <end position="87"/>
    </location>
</feature>
<evidence type="ECO:0000256" key="2">
    <source>
        <dbReference type="ARBA" id="ARBA00022448"/>
    </source>
</evidence>
<keyword evidence="2 8" id="KW-0813">Transport</keyword>
<evidence type="ECO:0000256" key="7">
    <source>
        <dbReference type="ARBA" id="ARBA00023136"/>
    </source>
</evidence>